<evidence type="ECO:0000313" key="1">
    <source>
        <dbReference type="EMBL" id="KAF7192684.1"/>
    </source>
</evidence>
<accession>A0A8H6RJJ9</accession>
<dbReference type="PANTHER" id="PTHR42057">
    <property type="entry name" value="F-BOX DOMAIN PROTEIN (AFU_ORTHOLOGUE AFUA_4G00200)"/>
    <property type="match status" value="1"/>
</dbReference>
<comment type="caution">
    <text evidence="1">The sequence shown here is derived from an EMBL/GenBank/DDBJ whole genome shotgun (WGS) entry which is preliminary data.</text>
</comment>
<protein>
    <recommendedName>
        <fullName evidence="3">F-box domain-containing protein</fullName>
    </recommendedName>
</protein>
<dbReference type="Proteomes" id="UP000660729">
    <property type="component" value="Unassembled WGS sequence"/>
</dbReference>
<dbReference type="SUPFAM" id="SSF52047">
    <property type="entry name" value="RNI-like"/>
    <property type="match status" value="1"/>
</dbReference>
<keyword evidence="2" id="KW-1185">Reference proteome</keyword>
<reference evidence="1" key="1">
    <citation type="submission" date="2020-04" db="EMBL/GenBank/DDBJ databases">
        <title>Draft genome resource of the tomato pathogen Pseudocercospora fuligena.</title>
        <authorList>
            <person name="Zaccaron A."/>
        </authorList>
    </citation>
    <scope>NUCLEOTIDE SEQUENCE</scope>
    <source>
        <strain evidence="1">PF001</strain>
    </source>
</reference>
<dbReference type="EMBL" id="JABCIY010000113">
    <property type="protein sequence ID" value="KAF7192684.1"/>
    <property type="molecule type" value="Genomic_DNA"/>
</dbReference>
<gene>
    <name evidence="1" type="ORF">HII31_05981</name>
</gene>
<evidence type="ECO:0008006" key="3">
    <source>
        <dbReference type="Google" id="ProtNLM"/>
    </source>
</evidence>
<dbReference type="AlphaFoldDB" id="A0A8H6RJJ9"/>
<name>A0A8H6RJJ9_9PEZI</name>
<dbReference type="PANTHER" id="PTHR42057:SF2">
    <property type="entry name" value="F-BOX DOMAIN PROTEIN (AFU_ORTHOLOGUE AFUA_4G00200)-RELATED"/>
    <property type="match status" value="1"/>
</dbReference>
<evidence type="ECO:0000313" key="2">
    <source>
        <dbReference type="Proteomes" id="UP000660729"/>
    </source>
</evidence>
<proteinExistence type="predicted"/>
<organism evidence="1 2">
    <name type="scientific">Pseudocercospora fuligena</name>
    <dbReference type="NCBI Taxonomy" id="685502"/>
    <lineage>
        <taxon>Eukaryota</taxon>
        <taxon>Fungi</taxon>
        <taxon>Dikarya</taxon>
        <taxon>Ascomycota</taxon>
        <taxon>Pezizomycotina</taxon>
        <taxon>Dothideomycetes</taxon>
        <taxon>Dothideomycetidae</taxon>
        <taxon>Mycosphaerellales</taxon>
        <taxon>Mycosphaerellaceae</taxon>
        <taxon>Pseudocercospora</taxon>
    </lineage>
</organism>
<dbReference type="OrthoDB" id="3638384at2759"/>
<sequence>MPSEVESILFSLAGFGKLQHIDLKFWKQNDTYLRTLHIGSATAYGKTVNFRVRLLHRLLSAVEWKTKVTSITLENLKDDLTYVPVHDLHGSELELENKDLHSILRRVLFRLECFELRAAVDDIELDGSEHHFFNTTLPSNILGYATSTLRTLKLFSKFYWGYHPSFNFSALHFPCLKSLTLEKFTFAFDAQLSWILSHQDTLESLTLDDCPIIIGGRTPNGKHYRPAKAPPSSQLSQTQEGDLIWIYETRWHSYFKLLAEGLPHLRFFNFGEGDLYYERNFTDDYEFGLQLADTRYCVFDGQRSCHDETFCELSSYIGRKAVRYDIRGPRPGAWEQATRDIPPPACEREDAEALQDLIDAIAKRIGGHKLMITKAKEKPLRH</sequence>